<evidence type="ECO:0000256" key="1">
    <source>
        <dbReference type="SAM" id="Phobius"/>
    </source>
</evidence>
<comment type="caution">
    <text evidence="2">The sequence shown here is derived from an EMBL/GenBank/DDBJ whole genome shotgun (WGS) entry which is preliminary data.</text>
</comment>
<proteinExistence type="predicted"/>
<accession>A0A2T3HIV6</accession>
<name>A0A2T3HIV6_9SPHI</name>
<feature type="transmembrane region" description="Helical" evidence="1">
    <location>
        <begin position="6"/>
        <end position="28"/>
    </location>
</feature>
<dbReference type="RefSeq" id="WP_107216656.1">
    <property type="nucleotide sequence ID" value="NZ_KZ686270.1"/>
</dbReference>
<dbReference type="OrthoDB" id="9763076at2"/>
<sequence length="694" mass="77629">MNNLFSMHSFVVILLSLAAGSLYAWLLYASPGGLRRPQRILFAGLRTVAVAAIFALLFLPPYRSMRYEVEKPLIVIAQDNSPSVSHTSPSGFDRRRYEQDLKKLVRELRNDYQVEVLHFNERAASGLNFKPNGKFTDAAAMASGLVNRLMNRNVGAIVMATDGIFNRGGNPQYLFAQLAAPVYTIALGDATVRRDLAVSDVRYNDMAYLDNVFNVEVAADAYKSQGERSELAIYEKGKKLDSKPVRFDKAESHQTITLKVRASSPGIHQYTVRLAPLNGESTTLNNSQSFFVDVIDGRQKILLAAAAPHPDMAAIRQALEGNRHFEVTTAIGPALEKLNPADYNLVVLYQLPFLQGNERIFLNKLPATRTPLWYIVGAQSDLRSLSMAQQAVKISASGGSLQEAHPYPAITGTAFMLDPANAGKLKNFDPLQLPFSQLDVSAQVTPVLLRRIGRLETGVPMLFFTAEAGRKQGFLLGEGLWRWRLAEAKEGETTPAFNELIQKSAQFLTAKDDKRKLRVATARPGFEENEHVLFHASLYNDSYEPVTEATIRMQVRSESGKRYNFVFSPSEDHYRLDAGTFSQGNYAYEASASFKNKNYSFQGRFFVTSTQLEYRQTTADHQLLQSLSAQSSGKRYRPADLLNITNDLKKNPDIRTVSYEDLRYEEPVGIKTVFFLVLLLLTAEWLMRKRNGAV</sequence>
<keyword evidence="1" id="KW-0472">Membrane</keyword>
<evidence type="ECO:0000313" key="2">
    <source>
        <dbReference type="EMBL" id="PST82385.1"/>
    </source>
</evidence>
<dbReference type="Proteomes" id="UP000240912">
    <property type="component" value="Unassembled WGS sequence"/>
</dbReference>
<dbReference type="AlphaFoldDB" id="A0A2T3HIV6"/>
<dbReference type="PANTHER" id="PTHR37947">
    <property type="entry name" value="BLL2462 PROTEIN"/>
    <property type="match status" value="1"/>
</dbReference>
<organism evidence="2 3">
    <name type="scientific">Pedobacter yulinensis</name>
    <dbReference type="NCBI Taxonomy" id="2126353"/>
    <lineage>
        <taxon>Bacteria</taxon>
        <taxon>Pseudomonadati</taxon>
        <taxon>Bacteroidota</taxon>
        <taxon>Sphingobacteriia</taxon>
        <taxon>Sphingobacteriales</taxon>
        <taxon>Sphingobacteriaceae</taxon>
        <taxon>Pedobacter</taxon>
    </lineage>
</organism>
<keyword evidence="1" id="KW-1133">Transmembrane helix</keyword>
<protein>
    <recommendedName>
        <fullName evidence="4">VWA domain-containing protein</fullName>
    </recommendedName>
</protein>
<evidence type="ECO:0000313" key="3">
    <source>
        <dbReference type="Proteomes" id="UP000240912"/>
    </source>
</evidence>
<feature type="transmembrane region" description="Helical" evidence="1">
    <location>
        <begin position="40"/>
        <end position="59"/>
    </location>
</feature>
<gene>
    <name evidence="2" type="ORF">C7T94_16545</name>
</gene>
<keyword evidence="1" id="KW-0812">Transmembrane</keyword>
<evidence type="ECO:0008006" key="4">
    <source>
        <dbReference type="Google" id="ProtNLM"/>
    </source>
</evidence>
<keyword evidence="3" id="KW-1185">Reference proteome</keyword>
<dbReference type="EMBL" id="PYLS01000006">
    <property type="protein sequence ID" value="PST82385.1"/>
    <property type="molecule type" value="Genomic_DNA"/>
</dbReference>
<dbReference type="PANTHER" id="PTHR37947:SF1">
    <property type="entry name" value="BLL2462 PROTEIN"/>
    <property type="match status" value="1"/>
</dbReference>
<reference evidence="2 3" key="1">
    <citation type="submission" date="2018-03" db="EMBL/GenBank/DDBJ databases">
        <authorList>
            <person name="Keele B.F."/>
        </authorList>
    </citation>
    <scope>NUCLEOTIDE SEQUENCE [LARGE SCALE GENOMIC DNA]</scope>
    <source>
        <strain evidence="2 3">YL28-9</strain>
    </source>
</reference>